<dbReference type="Proteomes" id="UP001064489">
    <property type="component" value="Chromosome 11"/>
</dbReference>
<evidence type="ECO:0000313" key="3">
    <source>
        <dbReference type="Proteomes" id="UP001064489"/>
    </source>
</evidence>
<sequence length="173" mass="19069">MKSQLEIAYMRKLRQLSNKSSSTATVQAKGTKRKSQVSKGTCGRKSTKSTSKASPSSKETTDISIDIVPREVDNPLLLPQIPHAVLSNALKLLDSEVVDGLGYFSTLKAEASGFRGRSYCTITIHKQSIRRVIAKQAEPAHNHLERPDTNTITIHNNSFPRLASSSSSTLWFR</sequence>
<name>A0AAD5I705_ACENE</name>
<accession>A0AAD5I705</accession>
<comment type="caution">
    <text evidence="2">The sequence shown here is derived from an EMBL/GenBank/DDBJ whole genome shotgun (WGS) entry which is preliminary data.</text>
</comment>
<reference evidence="2" key="2">
    <citation type="submission" date="2023-02" db="EMBL/GenBank/DDBJ databases">
        <authorList>
            <person name="Swenson N.G."/>
            <person name="Wegrzyn J.L."/>
            <person name="Mcevoy S.L."/>
        </authorList>
    </citation>
    <scope>NUCLEOTIDE SEQUENCE</scope>
    <source>
        <strain evidence="2">91603</strain>
        <tissue evidence="2">Leaf</tissue>
    </source>
</reference>
<keyword evidence="3" id="KW-1185">Reference proteome</keyword>
<reference evidence="2" key="1">
    <citation type="journal article" date="2022" name="Plant J.">
        <title>Strategies of tolerance reflected in two North American maple genomes.</title>
        <authorList>
            <person name="McEvoy S.L."/>
            <person name="Sezen U.U."/>
            <person name="Trouern-Trend A."/>
            <person name="McMahon S.M."/>
            <person name="Schaberg P.G."/>
            <person name="Yang J."/>
            <person name="Wegrzyn J.L."/>
            <person name="Swenson N.G."/>
        </authorList>
    </citation>
    <scope>NUCLEOTIDE SEQUENCE</scope>
    <source>
        <strain evidence="2">91603</strain>
    </source>
</reference>
<dbReference type="EMBL" id="JAJSOW010000108">
    <property type="protein sequence ID" value="KAI9153683.1"/>
    <property type="molecule type" value="Genomic_DNA"/>
</dbReference>
<evidence type="ECO:0000256" key="1">
    <source>
        <dbReference type="SAM" id="MobiDB-lite"/>
    </source>
</evidence>
<feature type="compositionally biased region" description="Polar residues" evidence="1">
    <location>
        <begin position="17"/>
        <end position="28"/>
    </location>
</feature>
<protein>
    <submittedName>
        <fullName evidence="2">Uncharacterized protein</fullName>
    </submittedName>
</protein>
<proteinExistence type="predicted"/>
<feature type="region of interest" description="Disordered" evidence="1">
    <location>
        <begin position="17"/>
        <end position="65"/>
    </location>
</feature>
<evidence type="ECO:0000313" key="2">
    <source>
        <dbReference type="EMBL" id="KAI9153683.1"/>
    </source>
</evidence>
<gene>
    <name evidence="2" type="ORF">LWI28_014967</name>
</gene>
<organism evidence="2 3">
    <name type="scientific">Acer negundo</name>
    <name type="common">Box elder</name>
    <dbReference type="NCBI Taxonomy" id="4023"/>
    <lineage>
        <taxon>Eukaryota</taxon>
        <taxon>Viridiplantae</taxon>
        <taxon>Streptophyta</taxon>
        <taxon>Embryophyta</taxon>
        <taxon>Tracheophyta</taxon>
        <taxon>Spermatophyta</taxon>
        <taxon>Magnoliopsida</taxon>
        <taxon>eudicotyledons</taxon>
        <taxon>Gunneridae</taxon>
        <taxon>Pentapetalae</taxon>
        <taxon>rosids</taxon>
        <taxon>malvids</taxon>
        <taxon>Sapindales</taxon>
        <taxon>Sapindaceae</taxon>
        <taxon>Hippocastanoideae</taxon>
        <taxon>Acereae</taxon>
        <taxon>Acer</taxon>
    </lineage>
</organism>
<dbReference type="AlphaFoldDB" id="A0AAD5I705"/>
<feature type="compositionally biased region" description="Low complexity" evidence="1">
    <location>
        <begin position="48"/>
        <end position="58"/>
    </location>
</feature>